<comment type="caution">
    <text evidence="9">The sequence shown here is derived from an EMBL/GenBank/DDBJ whole genome shotgun (WGS) entry which is preliminary data.</text>
</comment>
<organism evidence="9 10">
    <name type="scientific">Vibrio inusitatus NBRC 102082</name>
    <dbReference type="NCBI Taxonomy" id="1219070"/>
    <lineage>
        <taxon>Bacteria</taxon>
        <taxon>Pseudomonadati</taxon>
        <taxon>Pseudomonadota</taxon>
        <taxon>Gammaproteobacteria</taxon>
        <taxon>Vibrionales</taxon>
        <taxon>Vibrionaceae</taxon>
        <taxon>Vibrio</taxon>
    </lineage>
</organism>
<dbReference type="PANTHER" id="PTHR30269:SF0">
    <property type="entry name" value="MEMBRANE TRANSPORTER PROTEIN YFCA-RELATED"/>
    <property type="match status" value="1"/>
</dbReference>
<protein>
    <recommendedName>
        <fullName evidence="8">Probable membrane transporter protein</fullName>
    </recommendedName>
</protein>
<evidence type="ECO:0000256" key="1">
    <source>
        <dbReference type="ARBA" id="ARBA00004651"/>
    </source>
</evidence>
<feature type="transmembrane region" description="Helical" evidence="8">
    <location>
        <begin position="107"/>
        <end position="125"/>
    </location>
</feature>
<evidence type="ECO:0000256" key="4">
    <source>
        <dbReference type="ARBA" id="ARBA00022475"/>
    </source>
</evidence>
<keyword evidence="6 8" id="KW-1133">Transmembrane helix</keyword>
<accession>A0A4Y3HTW0</accession>
<feature type="transmembrane region" description="Helical" evidence="8">
    <location>
        <begin position="137"/>
        <end position="156"/>
    </location>
</feature>
<comment type="subcellular location">
    <subcellularLocation>
        <location evidence="1 8">Cell membrane</location>
        <topology evidence="1 8">Multi-pass membrane protein</topology>
    </subcellularLocation>
</comment>
<dbReference type="Pfam" id="PF01925">
    <property type="entry name" value="TauE"/>
    <property type="match status" value="1"/>
</dbReference>
<dbReference type="InterPro" id="IPR052017">
    <property type="entry name" value="TSUP"/>
</dbReference>
<evidence type="ECO:0000256" key="6">
    <source>
        <dbReference type="ARBA" id="ARBA00022989"/>
    </source>
</evidence>
<gene>
    <name evidence="9" type="ORF">VIN01S_13970</name>
</gene>
<keyword evidence="3" id="KW-0813">Transport</keyword>
<evidence type="ECO:0000256" key="8">
    <source>
        <dbReference type="RuleBase" id="RU363041"/>
    </source>
</evidence>
<sequence length="269" mass="28835">MAPSYMEVSFEVLTFLFFVAGLAGFIDAMAGGGGLLTLPALLAAGVPPTQALATNKLQSSFGSFSASFYFVRNGLVNLKEMRLAIVCTFIGAAIGAEAVQFVDASLLTSLIPALLILISLYFLLAPQTRESAGKQTMSEAMFALMIGGGVGFYDGFFGPGTGSIFTVCFVAIGHFSLVEATARTKVLNFTSNIAALTFFIIAGLPIWKIGLVMAVGGFIGARFGAKVVVSKGQKWIRPLVIFMSMTMALKLLWEQHQQWFQSVFSLFHF</sequence>
<dbReference type="Proteomes" id="UP000318717">
    <property type="component" value="Unassembled WGS sequence"/>
</dbReference>
<feature type="transmembrane region" description="Helical" evidence="8">
    <location>
        <begin position="53"/>
        <end position="71"/>
    </location>
</feature>
<reference evidence="9 10" key="1">
    <citation type="submission" date="2019-06" db="EMBL/GenBank/DDBJ databases">
        <title>Whole genome shotgun sequence of Vibrio inusitatus NBRC 102082.</title>
        <authorList>
            <person name="Hosoyama A."/>
            <person name="Uohara A."/>
            <person name="Ohji S."/>
            <person name="Ichikawa N."/>
        </authorList>
    </citation>
    <scope>NUCLEOTIDE SEQUENCE [LARGE SCALE GENOMIC DNA]</scope>
    <source>
        <strain evidence="9 10">NBRC 102082</strain>
    </source>
</reference>
<keyword evidence="7 8" id="KW-0472">Membrane</keyword>
<evidence type="ECO:0000313" key="9">
    <source>
        <dbReference type="EMBL" id="GEA50593.1"/>
    </source>
</evidence>
<comment type="similarity">
    <text evidence="2 8">Belongs to the 4-toluene sulfonate uptake permease (TSUP) (TC 2.A.102) family.</text>
</comment>
<proteinExistence type="inferred from homology"/>
<feature type="transmembrane region" description="Helical" evidence="8">
    <location>
        <begin position="162"/>
        <end position="181"/>
    </location>
</feature>
<dbReference type="GO" id="GO:0005886">
    <property type="term" value="C:plasma membrane"/>
    <property type="evidence" value="ECO:0007669"/>
    <property type="project" value="UniProtKB-SubCell"/>
</dbReference>
<keyword evidence="5 8" id="KW-0812">Transmembrane</keyword>
<keyword evidence="10" id="KW-1185">Reference proteome</keyword>
<name>A0A4Y3HTW0_9VIBR</name>
<dbReference type="AlphaFoldDB" id="A0A4Y3HTW0"/>
<dbReference type="InterPro" id="IPR002781">
    <property type="entry name" value="TM_pro_TauE-like"/>
</dbReference>
<evidence type="ECO:0000256" key="2">
    <source>
        <dbReference type="ARBA" id="ARBA00009142"/>
    </source>
</evidence>
<feature type="transmembrane region" description="Helical" evidence="8">
    <location>
        <begin position="193"/>
        <end position="215"/>
    </location>
</feature>
<dbReference type="EMBL" id="BJLF01000005">
    <property type="protein sequence ID" value="GEA50593.1"/>
    <property type="molecule type" value="Genomic_DNA"/>
</dbReference>
<feature type="transmembrane region" description="Helical" evidence="8">
    <location>
        <begin position="83"/>
        <end position="101"/>
    </location>
</feature>
<evidence type="ECO:0000256" key="5">
    <source>
        <dbReference type="ARBA" id="ARBA00022692"/>
    </source>
</evidence>
<dbReference type="PANTHER" id="PTHR30269">
    <property type="entry name" value="TRANSMEMBRANE PROTEIN YFCA"/>
    <property type="match status" value="1"/>
</dbReference>
<evidence type="ECO:0000256" key="7">
    <source>
        <dbReference type="ARBA" id="ARBA00023136"/>
    </source>
</evidence>
<keyword evidence="4 8" id="KW-1003">Cell membrane</keyword>
<evidence type="ECO:0000256" key="3">
    <source>
        <dbReference type="ARBA" id="ARBA00022448"/>
    </source>
</evidence>
<feature type="transmembrane region" description="Helical" evidence="8">
    <location>
        <begin position="235"/>
        <end position="253"/>
    </location>
</feature>
<evidence type="ECO:0000313" key="10">
    <source>
        <dbReference type="Proteomes" id="UP000318717"/>
    </source>
</evidence>